<dbReference type="HAMAP" id="MF_00306">
    <property type="entry name" value="SRP54"/>
    <property type="match status" value="1"/>
</dbReference>
<comment type="function">
    <text evidence="10">Involved in targeting and insertion of nascent membrane proteins into the cytoplasmic membrane. Binds to the hydrophobic signal sequence of the ribosome-nascent chain (RNC) as it emerges from the ribosomes. The SRP-RNC complex is then targeted to the cytoplasmic membrane where it interacts with the SRP receptor FtsY. Interaction with FtsY leads to the transfer of the RNC complex to the Sec translocase for insertion into the membrane, the hydrolysis of GTP by both Ffh and FtsY, and the dissociation of the SRP-FtsY complex into the individual components.</text>
</comment>
<evidence type="ECO:0000256" key="9">
    <source>
        <dbReference type="ARBA" id="ARBA00048027"/>
    </source>
</evidence>
<evidence type="ECO:0000256" key="10">
    <source>
        <dbReference type="HAMAP-Rule" id="MF_00306"/>
    </source>
</evidence>
<dbReference type="GO" id="GO:0008312">
    <property type="term" value="F:7S RNA binding"/>
    <property type="evidence" value="ECO:0007669"/>
    <property type="project" value="InterPro"/>
</dbReference>
<dbReference type="PANTHER" id="PTHR11564:SF5">
    <property type="entry name" value="SIGNAL RECOGNITION PARTICLE SUBUNIT SRP54"/>
    <property type="match status" value="1"/>
</dbReference>
<dbReference type="InterPro" id="IPR042101">
    <property type="entry name" value="SRP54_N_sf"/>
</dbReference>
<dbReference type="GO" id="GO:0005525">
    <property type="term" value="F:GTP binding"/>
    <property type="evidence" value="ECO:0007669"/>
    <property type="project" value="UniProtKB-UniRule"/>
</dbReference>
<evidence type="ECO:0000313" key="13">
    <source>
        <dbReference type="Proteomes" id="UP000255505"/>
    </source>
</evidence>
<evidence type="ECO:0000256" key="3">
    <source>
        <dbReference type="ARBA" id="ARBA00022741"/>
    </source>
</evidence>
<dbReference type="EC" id="3.6.5.4" evidence="10"/>
<keyword evidence="7 10" id="KW-0733">Signal recognition particle</keyword>
<evidence type="ECO:0000256" key="7">
    <source>
        <dbReference type="ARBA" id="ARBA00023135"/>
    </source>
</evidence>
<evidence type="ECO:0000256" key="1">
    <source>
        <dbReference type="ARBA" id="ARBA00005450"/>
    </source>
</evidence>
<dbReference type="PROSITE" id="PS00300">
    <property type="entry name" value="SRP54"/>
    <property type="match status" value="1"/>
</dbReference>
<feature type="domain" description="SRP54-type proteins GTP-binding" evidence="11">
    <location>
        <begin position="277"/>
        <end position="290"/>
    </location>
</feature>
<evidence type="ECO:0000256" key="2">
    <source>
        <dbReference type="ARBA" id="ARBA00022490"/>
    </source>
</evidence>
<comment type="catalytic activity">
    <reaction evidence="9 10">
        <text>GTP + H2O = GDP + phosphate + H(+)</text>
        <dbReference type="Rhea" id="RHEA:19669"/>
        <dbReference type="ChEBI" id="CHEBI:15377"/>
        <dbReference type="ChEBI" id="CHEBI:15378"/>
        <dbReference type="ChEBI" id="CHEBI:37565"/>
        <dbReference type="ChEBI" id="CHEBI:43474"/>
        <dbReference type="ChEBI" id="CHEBI:58189"/>
        <dbReference type="EC" id="3.6.5.4"/>
    </reaction>
</comment>
<evidence type="ECO:0000313" key="12">
    <source>
        <dbReference type="EMBL" id="SPK71016.1"/>
    </source>
</evidence>
<dbReference type="SMART" id="SM00963">
    <property type="entry name" value="SRP54_N"/>
    <property type="match status" value="1"/>
</dbReference>
<proteinExistence type="inferred from homology"/>
<dbReference type="SUPFAM" id="SSF47446">
    <property type="entry name" value="Signal peptide-binding domain"/>
    <property type="match status" value="1"/>
</dbReference>
<dbReference type="CDD" id="cd18539">
    <property type="entry name" value="SRP_G"/>
    <property type="match status" value="1"/>
</dbReference>
<dbReference type="GO" id="GO:0006614">
    <property type="term" value="P:SRP-dependent cotranslational protein targeting to membrane"/>
    <property type="evidence" value="ECO:0007669"/>
    <property type="project" value="InterPro"/>
</dbReference>
<evidence type="ECO:0000256" key="5">
    <source>
        <dbReference type="ARBA" id="ARBA00022884"/>
    </source>
</evidence>
<dbReference type="Gene3D" id="1.20.120.140">
    <property type="entry name" value="Signal recognition particle SRP54, nucleotide-binding domain"/>
    <property type="match status" value="1"/>
</dbReference>
<comment type="subunit">
    <text evidence="10">Part of the signal recognition particle protein translocation system, which is composed of SRP and FtsY. SRP is a ribonucleoprotein composed of Ffh and a 4.5S RNA molecule.</text>
</comment>
<dbReference type="GO" id="GO:0048500">
    <property type="term" value="C:signal recognition particle"/>
    <property type="evidence" value="ECO:0007669"/>
    <property type="project" value="UniProtKB-UniRule"/>
</dbReference>
<comment type="subcellular location">
    <subcellularLocation>
        <location evidence="10">Cytoplasm</location>
    </subcellularLocation>
    <text evidence="10">The SRP-RNC complex is targeted to the cytoplasmic membrane.</text>
</comment>
<keyword evidence="3 10" id="KW-0547">Nucleotide-binding</keyword>
<keyword evidence="2 10" id="KW-0963">Cytoplasm</keyword>
<dbReference type="Pfam" id="PF02978">
    <property type="entry name" value="SRP_SPB"/>
    <property type="match status" value="1"/>
</dbReference>
<dbReference type="InterPro" id="IPR022941">
    <property type="entry name" value="SRP54"/>
</dbReference>
<dbReference type="InterPro" id="IPR000897">
    <property type="entry name" value="SRP54_GTPase_dom"/>
</dbReference>
<dbReference type="InterPro" id="IPR004780">
    <property type="entry name" value="SRP"/>
</dbReference>
<feature type="binding site" evidence="10">
    <location>
        <begin position="115"/>
        <end position="122"/>
    </location>
    <ligand>
        <name>GTP</name>
        <dbReference type="ChEBI" id="CHEBI:37565"/>
    </ligand>
</feature>
<comment type="similarity">
    <text evidence="1 10">Belongs to the GTP-binding SRP family. SRP54 subfamily.</text>
</comment>
<dbReference type="SMART" id="SM00962">
    <property type="entry name" value="SRP54"/>
    <property type="match status" value="1"/>
</dbReference>
<dbReference type="InterPro" id="IPR036891">
    <property type="entry name" value="Signal_recog_part_SRP54_M_sf"/>
</dbReference>
<evidence type="ECO:0000256" key="4">
    <source>
        <dbReference type="ARBA" id="ARBA00022801"/>
    </source>
</evidence>
<feature type="binding site" evidence="10">
    <location>
        <begin position="256"/>
        <end position="259"/>
    </location>
    <ligand>
        <name>GTP</name>
        <dbReference type="ChEBI" id="CHEBI:37565"/>
    </ligand>
</feature>
<dbReference type="RefSeq" id="WP_115661131.1">
    <property type="nucleotide sequence ID" value="NZ_LT991976.1"/>
</dbReference>
<dbReference type="InterPro" id="IPR013822">
    <property type="entry name" value="Signal_recog_particl_SRP54_hlx"/>
</dbReference>
<dbReference type="NCBIfam" id="TIGR00959">
    <property type="entry name" value="ffh"/>
    <property type="match status" value="1"/>
</dbReference>
<protein>
    <recommendedName>
        <fullName evidence="10">Signal recognition particle protein</fullName>
        <ecNumber evidence="10">3.6.5.4</ecNumber>
    </recommendedName>
    <alternativeName>
        <fullName evidence="10">Fifty-four homolog</fullName>
    </alternativeName>
</protein>
<keyword evidence="5 10" id="KW-0694">RNA-binding</keyword>
<keyword evidence="8 10" id="KW-0687">Ribonucleoprotein</keyword>
<gene>
    <name evidence="10 12" type="primary">ffh</name>
    <name evidence="12" type="ORF">CT19425_30240</name>
</gene>
<sequence>MLDNLTQRLARVVKTMRGEARLTEANTAEMLREVRLAMLEADVALPVVREFVARVKEKAMGEEVVSSLTPGQALVGVVQRELTTVIGGAEAASGNNKESELNLAVQPPAIILMAGLQGAGKTTTAGKLAKWLKENKKKKVLTVSCDVYRPAAIAQLKTVSEQVGAEFFPSQPDQKPVDIARAAVDWARKHYHDVLIVDTAGRLGIDEAMMQEIAALHAELKPAETLFVVDAMLGQDAVNTAKAFNDTLPLTGVVLTKLDGDARGGAALSVRHITGRPIKFVGVGEKLDGLEPFYPDRMAQRILGMGDILALVEEAQRGVDMEAAEKLAKKIKKTGDFDLEDFKAQIGQMKKMGGLGSLVDKLPAQFAQQAQGANMDQAEKQVARMEGIINSMTPAERAKPDLIKASRKRRIAAGAGVPVQEVNRLLNQFDQMQSMMKKLKGGGMMKMMRQMGAMKGGMKGLFNR</sequence>
<keyword evidence="6 10" id="KW-0342">GTP-binding</keyword>
<dbReference type="InterPro" id="IPR003593">
    <property type="entry name" value="AAA+_ATPase"/>
</dbReference>
<organism evidence="12 13">
    <name type="scientific">Cupriavidus taiwanensis</name>
    <dbReference type="NCBI Taxonomy" id="164546"/>
    <lineage>
        <taxon>Bacteria</taxon>
        <taxon>Pseudomonadati</taxon>
        <taxon>Pseudomonadota</taxon>
        <taxon>Betaproteobacteria</taxon>
        <taxon>Burkholderiales</taxon>
        <taxon>Burkholderiaceae</taxon>
        <taxon>Cupriavidus</taxon>
    </lineage>
</organism>
<dbReference type="InterPro" id="IPR004125">
    <property type="entry name" value="Signal_recog_particle_SRP54_M"/>
</dbReference>
<dbReference type="PANTHER" id="PTHR11564">
    <property type="entry name" value="SIGNAL RECOGNITION PARTICLE 54K PROTEIN SRP54"/>
    <property type="match status" value="1"/>
</dbReference>
<dbReference type="AlphaFoldDB" id="A0A375I886"/>
<dbReference type="SUPFAM" id="SSF52540">
    <property type="entry name" value="P-loop containing nucleoside triphosphate hydrolases"/>
    <property type="match status" value="1"/>
</dbReference>
<dbReference type="InterPro" id="IPR027417">
    <property type="entry name" value="P-loop_NTPase"/>
</dbReference>
<dbReference type="FunFam" id="3.40.50.300:FF:000022">
    <property type="entry name" value="Signal recognition particle 54 kDa subunit"/>
    <property type="match status" value="1"/>
</dbReference>
<evidence type="ECO:0000256" key="6">
    <source>
        <dbReference type="ARBA" id="ARBA00023134"/>
    </source>
</evidence>
<evidence type="ECO:0000256" key="8">
    <source>
        <dbReference type="ARBA" id="ARBA00023274"/>
    </source>
</evidence>
<dbReference type="EMBL" id="LT991976">
    <property type="protein sequence ID" value="SPK71016.1"/>
    <property type="molecule type" value="Genomic_DNA"/>
</dbReference>
<dbReference type="InterPro" id="IPR036225">
    <property type="entry name" value="SRP/SRP_N"/>
</dbReference>
<keyword evidence="4 10" id="KW-0378">Hydrolase</keyword>
<comment type="domain">
    <text evidence="10">Composed of three domains: the N-terminal N domain, which is responsible for interactions with the ribosome, the central G domain, which binds GTP, and the C-terminal M domain, which binds the RNA and the signal sequence of the RNC.</text>
</comment>
<dbReference type="SUPFAM" id="SSF47364">
    <property type="entry name" value="Domain of the SRP/SRP receptor G-proteins"/>
    <property type="match status" value="1"/>
</dbReference>
<reference evidence="12 13" key="1">
    <citation type="submission" date="2018-01" db="EMBL/GenBank/DDBJ databases">
        <authorList>
            <person name="Gaut B.S."/>
            <person name="Morton B.R."/>
            <person name="Clegg M.T."/>
            <person name="Duvall M.R."/>
        </authorList>
    </citation>
    <scope>NUCLEOTIDE SEQUENCE [LARGE SCALE GENOMIC DNA]</scope>
    <source>
        <strain evidence="12">Cupriavidus taiwanensis LMG 19425</strain>
    </source>
</reference>
<dbReference type="SMART" id="SM00382">
    <property type="entry name" value="AAA"/>
    <property type="match status" value="1"/>
</dbReference>
<dbReference type="GO" id="GO:0003924">
    <property type="term" value="F:GTPase activity"/>
    <property type="evidence" value="ECO:0007669"/>
    <property type="project" value="UniProtKB-UniRule"/>
</dbReference>
<feature type="binding site" evidence="10">
    <location>
        <begin position="198"/>
        <end position="202"/>
    </location>
    <ligand>
        <name>GTP</name>
        <dbReference type="ChEBI" id="CHEBI:37565"/>
    </ligand>
</feature>
<name>A0A375I886_9BURK</name>
<evidence type="ECO:0000259" key="11">
    <source>
        <dbReference type="PROSITE" id="PS00300"/>
    </source>
</evidence>
<dbReference type="Proteomes" id="UP000255505">
    <property type="component" value="Chromosome I"/>
</dbReference>
<dbReference type="Gene3D" id="3.40.50.300">
    <property type="entry name" value="P-loop containing nucleotide triphosphate hydrolases"/>
    <property type="match status" value="1"/>
</dbReference>
<dbReference type="Pfam" id="PF02881">
    <property type="entry name" value="SRP54_N"/>
    <property type="match status" value="1"/>
</dbReference>
<dbReference type="Pfam" id="PF00448">
    <property type="entry name" value="SRP54"/>
    <property type="match status" value="1"/>
</dbReference>
<accession>A0A375I886</accession>
<dbReference type="Gene3D" id="1.10.260.30">
    <property type="entry name" value="Signal recognition particle, SRP54 subunit, M-domain"/>
    <property type="match status" value="1"/>
</dbReference>